<feature type="signal peptide" evidence="1">
    <location>
        <begin position="1"/>
        <end position="24"/>
    </location>
</feature>
<dbReference type="AlphaFoldDB" id="A0AAW9FKF3"/>
<comment type="caution">
    <text evidence="2">The sequence shown here is derived from an EMBL/GenBank/DDBJ whole genome shotgun (WGS) entry which is preliminary data.</text>
</comment>
<name>A0AAW9FKF3_9HYPH</name>
<organism evidence="2">
    <name type="scientific">Agrobacterium rosae</name>
    <dbReference type="NCBI Taxonomy" id="1972867"/>
    <lineage>
        <taxon>Bacteria</taxon>
        <taxon>Pseudomonadati</taxon>
        <taxon>Pseudomonadota</taxon>
        <taxon>Alphaproteobacteria</taxon>
        <taxon>Hyphomicrobiales</taxon>
        <taxon>Rhizobiaceae</taxon>
        <taxon>Rhizobium/Agrobacterium group</taxon>
        <taxon>Agrobacterium</taxon>
    </lineage>
</organism>
<protein>
    <submittedName>
        <fullName evidence="2">Uncharacterized protein</fullName>
    </submittedName>
</protein>
<evidence type="ECO:0000256" key="1">
    <source>
        <dbReference type="SAM" id="SignalP"/>
    </source>
</evidence>
<feature type="chain" id="PRO_5043801975" evidence="1">
    <location>
        <begin position="25"/>
        <end position="237"/>
    </location>
</feature>
<dbReference type="EMBL" id="JAVRAF010000041">
    <property type="protein sequence ID" value="MDX8305970.1"/>
    <property type="molecule type" value="Genomic_DNA"/>
</dbReference>
<sequence>MRNLLLMSLATLLSQIFFPNPGIAQEPVTDDARRLDAIQLQRTTLKMTVPEDFCRVDPVSERRWYELSASSLTGKLVGMWTLCEDLERMRGGETIEPRRLIMAILQRAPDGGEGPIENITRAYALGRWAEAFNKMDTPGSEASVSIERTKQKTRQIVAHDLRIGQKQIIGPDGLAIYVAWVASMTDIATGVETPAASVGGWSLIEGYRIGHYVLRQQWPNFRFESSARTSPRYHPVA</sequence>
<evidence type="ECO:0000313" key="2">
    <source>
        <dbReference type="EMBL" id="MDX8305970.1"/>
    </source>
</evidence>
<gene>
    <name evidence="2" type="ORF">RMR22_27530</name>
</gene>
<proteinExistence type="predicted"/>
<dbReference type="RefSeq" id="WP_320203983.1">
    <property type="nucleotide sequence ID" value="NZ_CP192785.1"/>
</dbReference>
<reference evidence="2" key="1">
    <citation type="journal article" date="2023" name="Phytobiomes J">
        <title>Deciphering the key players within the bacterial microbiota associated with aerial crown gall tumors on rhododendron: Insights into the gallobiome.</title>
        <authorList>
            <person name="Kuzmanovic N."/>
            <person name="Nesme J."/>
            <person name="Wolf J."/>
            <person name="Neumann-Schaal M."/>
            <person name="Petersen J."/>
            <person name="Fernandez-Gnecco G."/>
            <person name="Sproeer C."/>
            <person name="Bunk B."/>
            <person name="Overmann J."/>
            <person name="Sorensen S.J."/>
            <person name="Idczak E."/>
            <person name="Smalla K."/>
        </authorList>
    </citation>
    <scope>NUCLEOTIDE SEQUENCE</scope>
    <source>
        <strain evidence="2">Rho-11.1</strain>
    </source>
</reference>
<keyword evidence="1" id="KW-0732">Signal</keyword>
<accession>A0AAW9FKF3</accession>